<feature type="domain" description="Endonuclease/exonuclease/phosphatase" evidence="1">
    <location>
        <begin position="8"/>
        <end position="190"/>
    </location>
</feature>
<reference evidence="3" key="1">
    <citation type="journal article" date="2015" name="Proc. Natl. Acad. Sci. U.S.A.">
        <title>Genome sequence of the Asian Tiger mosquito, Aedes albopictus, reveals insights into its biology, genetics, and evolution.</title>
        <authorList>
            <person name="Chen X.G."/>
            <person name="Jiang X."/>
            <person name="Gu J."/>
            <person name="Xu M."/>
            <person name="Wu Y."/>
            <person name="Deng Y."/>
            <person name="Zhang C."/>
            <person name="Bonizzoni M."/>
            <person name="Dermauw W."/>
            <person name="Vontas J."/>
            <person name="Armbruster P."/>
            <person name="Huang X."/>
            <person name="Yang Y."/>
            <person name="Zhang H."/>
            <person name="He W."/>
            <person name="Peng H."/>
            <person name="Liu Y."/>
            <person name="Wu K."/>
            <person name="Chen J."/>
            <person name="Lirakis M."/>
            <person name="Topalis P."/>
            <person name="Van Leeuwen T."/>
            <person name="Hall A.B."/>
            <person name="Jiang X."/>
            <person name="Thorpe C."/>
            <person name="Mueller R.L."/>
            <person name="Sun C."/>
            <person name="Waterhouse R.M."/>
            <person name="Yan G."/>
            <person name="Tu Z.J."/>
            <person name="Fang X."/>
            <person name="James A.A."/>
        </authorList>
    </citation>
    <scope>NUCLEOTIDE SEQUENCE [LARGE SCALE GENOMIC DNA]</scope>
    <source>
        <strain evidence="3">Foshan</strain>
    </source>
</reference>
<dbReference type="Proteomes" id="UP000069940">
    <property type="component" value="Unassembled WGS sequence"/>
</dbReference>
<evidence type="ECO:0000259" key="1">
    <source>
        <dbReference type="Pfam" id="PF03372"/>
    </source>
</evidence>
<dbReference type="PANTHER" id="PTHR19446">
    <property type="entry name" value="REVERSE TRANSCRIPTASES"/>
    <property type="match status" value="1"/>
</dbReference>
<dbReference type="InterPro" id="IPR005135">
    <property type="entry name" value="Endo/exonuclease/phosphatase"/>
</dbReference>
<dbReference type="Pfam" id="PF03372">
    <property type="entry name" value="Exo_endo_phos"/>
    <property type="match status" value="1"/>
</dbReference>
<keyword evidence="3" id="KW-1185">Reference proteome</keyword>
<proteinExistence type="predicted"/>
<protein>
    <recommendedName>
        <fullName evidence="1">Endonuclease/exonuclease/phosphatase domain-containing protein</fullName>
    </recommendedName>
</protein>
<sequence>MDAELWENNVDICAVQETRMAWEVTSTKNFDWFCSPTVSSTSHRGTGIMVNKHSNASLRYFRKYSEDVCTARVQKGKIGFIVIVVHVSSDGRKTDTFAQISSIISKIPPEDEFIIIGDFNGHIGTDDIRDEQQSLIGKQLSHKTCNENGLFMLQLVTQFDLSIRNTFARSKSVLQTWSNHKTSSQIDHVLQPKHSNIRIKEKHIKAEWPKLFNSDHKILTITIRAPSYYKPSRPMPSTTQQTNSWNVKLLSSEKHKKNYKDCINRRLKEGDPSPNWQILRTVLADAANEAIPRNRKIPRSPKTKKAYSTLMKKRFKQWKFPDIDLYRKEMFAARRDFEQAKKESVWRSWKMFFTDIHQVEPHLRVRKTYEFLKEHKRIAARKGSGKIISQHKWLENLLDSVVENQTLKLLAEDSVIPPPTLSEIKDIVYNLRNGTCPGLDGINAELLKNAPHEFFVELEELIKQIWTDNKAPEEITETIQIPIPKKTVPKDTTDYRKITLCNIVYKIIATYTLNKLDESM</sequence>
<dbReference type="GeneID" id="109401612"/>
<reference evidence="2" key="2">
    <citation type="submission" date="2025-05" db="UniProtKB">
        <authorList>
            <consortium name="EnsemblMetazoa"/>
        </authorList>
    </citation>
    <scope>IDENTIFICATION</scope>
    <source>
        <strain evidence="2">Foshan</strain>
    </source>
</reference>
<dbReference type="SUPFAM" id="SSF56219">
    <property type="entry name" value="DNase I-like"/>
    <property type="match status" value="1"/>
</dbReference>
<evidence type="ECO:0000313" key="2">
    <source>
        <dbReference type="EnsemblMetazoa" id="AALFPA23_024009.P35798"/>
    </source>
</evidence>
<dbReference type="EnsemblMetazoa" id="AALFPA23_024009.R35798">
    <property type="protein sequence ID" value="AALFPA23_024009.P35798"/>
    <property type="gene ID" value="AALFPA23_024009"/>
</dbReference>
<accession>A0ABM2A375</accession>
<organism evidence="2 3">
    <name type="scientific">Aedes albopictus</name>
    <name type="common">Asian tiger mosquito</name>
    <name type="synonym">Stegomyia albopicta</name>
    <dbReference type="NCBI Taxonomy" id="7160"/>
    <lineage>
        <taxon>Eukaryota</taxon>
        <taxon>Metazoa</taxon>
        <taxon>Ecdysozoa</taxon>
        <taxon>Arthropoda</taxon>
        <taxon>Hexapoda</taxon>
        <taxon>Insecta</taxon>
        <taxon>Pterygota</taxon>
        <taxon>Neoptera</taxon>
        <taxon>Endopterygota</taxon>
        <taxon>Diptera</taxon>
        <taxon>Nematocera</taxon>
        <taxon>Culicoidea</taxon>
        <taxon>Culicidae</taxon>
        <taxon>Culicinae</taxon>
        <taxon>Aedini</taxon>
        <taxon>Aedes</taxon>
        <taxon>Stegomyia</taxon>
    </lineage>
</organism>
<dbReference type="Gene3D" id="3.60.10.10">
    <property type="entry name" value="Endonuclease/exonuclease/phosphatase"/>
    <property type="match status" value="1"/>
</dbReference>
<evidence type="ECO:0000313" key="3">
    <source>
        <dbReference type="Proteomes" id="UP000069940"/>
    </source>
</evidence>
<dbReference type="InterPro" id="IPR036691">
    <property type="entry name" value="Endo/exonu/phosph_ase_sf"/>
</dbReference>
<name>A0ABM2A375_AEDAL</name>
<dbReference type="RefSeq" id="XP_019529728.2">
    <property type="nucleotide sequence ID" value="XM_019674183.2"/>
</dbReference>